<evidence type="ECO:0000313" key="1">
    <source>
        <dbReference type="EMBL" id="OMH83439.1"/>
    </source>
</evidence>
<accession>A0A1R1PR70</accession>
<protein>
    <submittedName>
        <fullName evidence="1">Uncharacterized protein</fullName>
    </submittedName>
</protein>
<organism evidence="1 2">
    <name type="scientific">Zancudomyces culisetae</name>
    <name type="common">Gut fungus</name>
    <name type="synonym">Smittium culisetae</name>
    <dbReference type="NCBI Taxonomy" id="1213189"/>
    <lineage>
        <taxon>Eukaryota</taxon>
        <taxon>Fungi</taxon>
        <taxon>Fungi incertae sedis</taxon>
        <taxon>Zoopagomycota</taxon>
        <taxon>Kickxellomycotina</taxon>
        <taxon>Harpellomycetes</taxon>
        <taxon>Harpellales</taxon>
        <taxon>Legeriomycetaceae</taxon>
        <taxon>Zancudomyces</taxon>
    </lineage>
</organism>
<reference evidence="2" key="1">
    <citation type="submission" date="2017-01" db="EMBL/GenBank/DDBJ databases">
        <authorList>
            <person name="Wang Y."/>
            <person name="White M."/>
            <person name="Kvist S."/>
            <person name="Moncalvo J.-M."/>
        </authorList>
    </citation>
    <scope>NUCLEOTIDE SEQUENCE [LARGE SCALE GENOMIC DNA]</scope>
    <source>
        <strain evidence="2">COL-18-3</strain>
    </source>
</reference>
<dbReference type="EMBL" id="LSSK01000407">
    <property type="protein sequence ID" value="OMH83439.1"/>
    <property type="molecule type" value="Genomic_DNA"/>
</dbReference>
<dbReference type="AlphaFoldDB" id="A0A1R1PR70"/>
<sequence>MEKALSMHRDVVQSQELSGCIHLNETRRIYNHEIPCLICESAKTGKLFREIKNIKDKSTLTSISKFRSKPMYSSINLVNGNEKVKKHKKTRR</sequence>
<comment type="caution">
    <text evidence="1">The sequence shown here is derived from an EMBL/GenBank/DDBJ whole genome shotgun (WGS) entry which is preliminary data.</text>
</comment>
<gene>
    <name evidence="1" type="ORF">AX774_g3058</name>
</gene>
<name>A0A1R1PR70_ZANCU</name>
<proteinExistence type="predicted"/>
<evidence type="ECO:0000313" key="2">
    <source>
        <dbReference type="Proteomes" id="UP000188320"/>
    </source>
</evidence>
<keyword evidence="2" id="KW-1185">Reference proteome</keyword>
<dbReference type="Proteomes" id="UP000188320">
    <property type="component" value="Unassembled WGS sequence"/>
</dbReference>